<dbReference type="PROSITE" id="PS00031">
    <property type="entry name" value="NUCLEAR_REC_DBD_1"/>
    <property type="match status" value="2"/>
</dbReference>
<dbReference type="SUPFAM" id="SSF57716">
    <property type="entry name" value="Glucocorticoid receptor-like (DNA-binding domain)"/>
    <property type="match status" value="2"/>
</dbReference>
<keyword evidence="2" id="KW-0863">Zinc-finger</keyword>
<evidence type="ECO:0000256" key="4">
    <source>
        <dbReference type="ARBA" id="ARBA00023015"/>
    </source>
</evidence>
<dbReference type="SMART" id="SM00399">
    <property type="entry name" value="ZnF_C4"/>
    <property type="match status" value="2"/>
</dbReference>
<evidence type="ECO:0000256" key="7">
    <source>
        <dbReference type="ARBA" id="ARBA00023170"/>
    </source>
</evidence>
<gene>
    <name evidence="12" type="ORF">KUTeg_022729</name>
</gene>
<keyword evidence="7" id="KW-0675">Receptor</keyword>
<feature type="compositionally biased region" description="Polar residues" evidence="9">
    <location>
        <begin position="368"/>
        <end position="389"/>
    </location>
</feature>
<evidence type="ECO:0000256" key="3">
    <source>
        <dbReference type="ARBA" id="ARBA00022833"/>
    </source>
</evidence>
<dbReference type="InterPro" id="IPR050234">
    <property type="entry name" value="Nuclear_hormone_rcpt_NR1"/>
</dbReference>
<evidence type="ECO:0000259" key="10">
    <source>
        <dbReference type="PROSITE" id="PS51030"/>
    </source>
</evidence>
<feature type="region of interest" description="Disordered" evidence="9">
    <location>
        <begin position="229"/>
        <end position="389"/>
    </location>
</feature>
<dbReference type="PRINTS" id="PR00398">
    <property type="entry name" value="STRDHORMONER"/>
</dbReference>
<evidence type="ECO:0000256" key="8">
    <source>
        <dbReference type="ARBA" id="ARBA00023242"/>
    </source>
</evidence>
<name>A0ABQ9DZH5_TEGGR</name>
<keyword evidence="8" id="KW-0539">Nucleus</keyword>
<dbReference type="Pfam" id="PF00104">
    <property type="entry name" value="Hormone_recep"/>
    <property type="match status" value="1"/>
</dbReference>
<evidence type="ECO:0000313" key="12">
    <source>
        <dbReference type="EMBL" id="KAJ8298669.1"/>
    </source>
</evidence>
<dbReference type="InterPro" id="IPR001628">
    <property type="entry name" value="Znf_hrmn_rcpt"/>
</dbReference>
<dbReference type="CDD" id="cd06916">
    <property type="entry name" value="NR_DBD_like"/>
    <property type="match status" value="2"/>
</dbReference>
<dbReference type="SMART" id="SM00430">
    <property type="entry name" value="HOLI"/>
    <property type="match status" value="1"/>
</dbReference>
<evidence type="ECO:0000313" key="13">
    <source>
        <dbReference type="Proteomes" id="UP001217089"/>
    </source>
</evidence>
<protein>
    <submittedName>
        <fullName evidence="12">Uncharacterized protein</fullName>
    </submittedName>
</protein>
<dbReference type="InterPro" id="IPR035500">
    <property type="entry name" value="NHR-like_dom_sf"/>
</dbReference>
<keyword evidence="13" id="KW-1185">Reference proteome</keyword>
<keyword evidence="6" id="KW-0804">Transcription</keyword>
<keyword evidence="4" id="KW-0805">Transcription regulation</keyword>
<evidence type="ECO:0000256" key="9">
    <source>
        <dbReference type="SAM" id="MobiDB-lite"/>
    </source>
</evidence>
<dbReference type="Pfam" id="PF00105">
    <property type="entry name" value="zf-C4"/>
    <property type="match status" value="2"/>
</dbReference>
<feature type="domain" description="NR LBD" evidence="11">
    <location>
        <begin position="509"/>
        <end position="779"/>
    </location>
</feature>
<evidence type="ECO:0000259" key="11">
    <source>
        <dbReference type="PROSITE" id="PS51843"/>
    </source>
</evidence>
<evidence type="ECO:0000256" key="2">
    <source>
        <dbReference type="ARBA" id="ARBA00022771"/>
    </source>
</evidence>
<dbReference type="InterPro" id="IPR013088">
    <property type="entry name" value="Znf_NHR/GATA"/>
</dbReference>
<evidence type="ECO:0000256" key="1">
    <source>
        <dbReference type="ARBA" id="ARBA00022723"/>
    </source>
</evidence>
<keyword evidence="1" id="KW-0479">Metal-binding</keyword>
<dbReference type="InterPro" id="IPR001723">
    <property type="entry name" value="Nuclear_hrmn_rcpt"/>
</dbReference>
<sequence length="955" mass="108280">MDQIAISCTYKMVDCFPKIDDDILDLILGTDNDVTTTSSLYQWDSFLNRNNPVHQGLTTPTVVEGDSVPLLLPTCVVDCIDDFLNDNITLTGSSNALNNNQFTTSVSHDTTSPSQNNQCVPSKINDTPTLENIFNQNQCMSQARDVVPIMEDSLIHNDSLLYPVMTIPDPFLNQCEPSTITNSLSVDSFVNHDHYVLPSKDKSSYLVTLANIENGDTLPQSRLEIQKITATPNPDQPPIKNHCVKKTRTSQDSSLSWNVSENTKSNQNSLTSHCSSESTVQSQDSSSSHNSPNNTTPSHHFSSSYCSSESTVQSQDSLSSHNSPNNTTPSHHFSSSYCSSKSHQAPSSHGATPDSDKLLKHEGVVGSTKESNSQPPRSGKSGNKSSSQVNELLPPCRVCGDKASGFHYGVNSCEACKGFFRRSLVKIEKNKDGYKCNGTGNCDIVFGKRKSCSACRYKKCLCLGMSKNAIKTGRYTVQKKTQNIKEVKKLEAVAICSSLTNISHLSDTECQYIISRLVVAQRKIDPDFTKIFDKTYNLRKQNLVYEQYLEKKKTNSELNFLSNELYTEIYNETGVDLDNRECLLDVYARKGILFIENMVEFLRSIPEMNNISYEDQRKLLREYWFLADHKMMNPDLLVINDFDGPEDMSMHKEEFQQWYKQREYIDDIFDMVRPFQSLELTEEEVGIIRGIAVTSTDRCNLQHPEIVQKIQFKLTECLRWLLIKTTKNPEMRFYKILDRLILLRNLSEVCENLAKEELSWPELQKYPILEPEITSSFTSVTAGPLLPPCRVCGEKASGFHYGANTCEACKGFFRRCIVKIERNKKQFKCSSHNNKCDISPGRRSVCSSCRYKKCLAVGMSKSAIKTGRYTYEKRTKDIREVKMLQTLDDPVKSDNYTCLSNDEIDSIISKLVDIQRQIDPNIQKIFDKEYTLKKHKAIYTIERFSNNELVPIWKI</sequence>
<accession>A0ABQ9DZH5</accession>
<feature type="domain" description="Nuclear receptor" evidence="10">
    <location>
        <begin position="786"/>
        <end position="866"/>
    </location>
</feature>
<dbReference type="PROSITE" id="PS51843">
    <property type="entry name" value="NR_LBD"/>
    <property type="match status" value="1"/>
</dbReference>
<dbReference type="EMBL" id="JARBDR010000921">
    <property type="protein sequence ID" value="KAJ8298669.1"/>
    <property type="molecule type" value="Genomic_DNA"/>
</dbReference>
<feature type="compositionally biased region" description="Basic and acidic residues" evidence="9">
    <location>
        <begin position="354"/>
        <end position="363"/>
    </location>
</feature>
<comment type="caution">
    <text evidence="12">The sequence shown here is derived from an EMBL/GenBank/DDBJ whole genome shotgun (WGS) entry which is preliminary data.</text>
</comment>
<keyword evidence="3" id="KW-0862">Zinc</keyword>
<dbReference type="InterPro" id="IPR000536">
    <property type="entry name" value="Nucl_hrmn_rcpt_lig-bd"/>
</dbReference>
<feature type="compositionally biased region" description="Low complexity" evidence="9">
    <location>
        <begin position="275"/>
        <end position="343"/>
    </location>
</feature>
<reference evidence="12 13" key="1">
    <citation type="submission" date="2022-12" db="EMBL/GenBank/DDBJ databases">
        <title>Chromosome-level genome of Tegillarca granosa.</title>
        <authorList>
            <person name="Kim J."/>
        </authorList>
    </citation>
    <scope>NUCLEOTIDE SEQUENCE [LARGE SCALE GENOMIC DNA]</scope>
    <source>
        <strain evidence="12">Teg-2019</strain>
        <tissue evidence="12">Adductor muscle</tissue>
    </source>
</reference>
<dbReference type="PANTHER" id="PTHR24082">
    <property type="entry name" value="NUCLEAR HORMONE RECEPTOR"/>
    <property type="match status" value="1"/>
</dbReference>
<evidence type="ECO:0000256" key="6">
    <source>
        <dbReference type="ARBA" id="ARBA00023163"/>
    </source>
</evidence>
<feature type="domain" description="Nuclear receptor" evidence="10">
    <location>
        <begin position="393"/>
        <end position="472"/>
    </location>
</feature>
<proteinExistence type="predicted"/>
<dbReference type="SUPFAM" id="SSF48508">
    <property type="entry name" value="Nuclear receptor ligand-binding domain"/>
    <property type="match status" value="1"/>
</dbReference>
<keyword evidence="5" id="KW-0238">DNA-binding</keyword>
<organism evidence="12 13">
    <name type="scientific">Tegillarca granosa</name>
    <name type="common">Malaysian cockle</name>
    <name type="synonym">Anadara granosa</name>
    <dbReference type="NCBI Taxonomy" id="220873"/>
    <lineage>
        <taxon>Eukaryota</taxon>
        <taxon>Metazoa</taxon>
        <taxon>Spiralia</taxon>
        <taxon>Lophotrochozoa</taxon>
        <taxon>Mollusca</taxon>
        <taxon>Bivalvia</taxon>
        <taxon>Autobranchia</taxon>
        <taxon>Pteriomorphia</taxon>
        <taxon>Arcoida</taxon>
        <taxon>Arcoidea</taxon>
        <taxon>Arcidae</taxon>
        <taxon>Tegillarca</taxon>
    </lineage>
</organism>
<evidence type="ECO:0000256" key="5">
    <source>
        <dbReference type="ARBA" id="ARBA00023125"/>
    </source>
</evidence>
<dbReference type="Gene3D" id="3.30.50.10">
    <property type="entry name" value="Erythroid Transcription Factor GATA-1, subunit A"/>
    <property type="match status" value="2"/>
</dbReference>
<dbReference type="Proteomes" id="UP001217089">
    <property type="component" value="Unassembled WGS sequence"/>
</dbReference>
<dbReference type="PROSITE" id="PS51030">
    <property type="entry name" value="NUCLEAR_REC_DBD_2"/>
    <property type="match status" value="2"/>
</dbReference>
<dbReference type="PANTHER" id="PTHR24082:SF473">
    <property type="entry name" value="ECDYSONE-INDUCED PROTEIN 75B, ISOFORM B"/>
    <property type="match status" value="1"/>
</dbReference>
<dbReference type="PRINTS" id="PR00047">
    <property type="entry name" value="STROIDFINGER"/>
</dbReference>
<dbReference type="Gene3D" id="1.10.565.10">
    <property type="entry name" value="Retinoid X Receptor"/>
    <property type="match status" value="1"/>
</dbReference>
<feature type="compositionally biased region" description="Polar residues" evidence="9">
    <location>
        <begin position="250"/>
        <end position="274"/>
    </location>
</feature>